<organism evidence="3 4">
    <name type="scientific">Tenebrio molitor</name>
    <name type="common">Yellow mealworm beetle</name>
    <dbReference type="NCBI Taxonomy" id="7067"/>
    <lineage>
        <taxon>Eukaryota</taxon>
        <taxon>Metazoa</taxon>
        <taxon>Ecdysozoa</taxon>
        <taxon>Arthropoda</taxon>
        <taxon>Hexapoda</taxon>
        <taxon>Insecta</taxon>
        <taxon>Pterygota</taxon>
        <taxon>Neoptera</taxon>
        <taxon>Endopterygota</taxon>
        <taxon>Coleoptera</taxon>
        <taxon>Polyphaga</taxon>
        <taxon>Cucujiformia</taxon>
        <taxon>Tenebrionidae</taxon>
        <taxon>Tenebrio</taxon>
    </lineage>
</organism>
<evidence type="ECO:0000256" key="1">
    <source>
        <dbReference type="SAM" id="Coils"/>
    </source>
</evidence>
<feature type="domain" description="HAUS augmin-like complex subunit 6 N-terminal" evidence="2">
    <location>
        <begin position="40"/>
        <end position="244"/>
    </location>
</feature>
<dbReference type="InterPro" id="IPR026797">
    <property type="entry name" value="HAUS_6"/>
</dbReference>
<gene>
    <name evidence="3" type="ORF">GEV33_014591</name>
</gene>
<dbReference type="GO" id="GO:0051225">
    <property type="term" value="P:spindle assembly"/>
    <property type="evidence" value="ECO:0007669"/>
    <property type="project" value="InterPro"/>
</dbReference>
<comment type="caution">
    <text evidence="3">The sequence shown here is derived from an EMBL/GenBank/DDBJ whole genome shotgun (WGS) entry which is preliminary data.</text>
</comment>
<protein>
    <recommendedName>
        <fullName evidence="2">HAUS augmin-like complex subunit 6 N-terminal domain-containing protein</fullName>
    </recommendedName>
</protein>
<accession>A0A8J6H4Z0</accession>
<evidence type="ECO:0000313" key="4">
    <source>
        <dbReference type="Proteomes" id="UP000719412"/>
    </source>
</evidence>
<dbReference type="EMBL" id="JABDTM020029047">
    <property type="protein sequence ID" value="KAH0808200.1"/>
    <property type="molecule type" value="Genomic_DNA"/>
</dbReference>
<dbReference type="GO" id="GO:0070652">
    <property type="term" value="C:HAUS complex"/>
    <property type="evidence" value="ECO:0007669"/>
    <property type="project" value="InterPro"/>
</dbReference>
<name>A0A8J6H4Z0_TENMO</name>
<dbReference type="PANTHER" id="PTHR16151">
    <property type="entry name" value="HAUS AUGMIN-LIKE COMPLEX SUBUNIT 6"/>
    <property type="match status" value="1"/>
</dbReference>
<reference evidence="3" key="1">
    <citation type="journal article" date="2020" name="J Insects Food Feed">
        <title>The yellow mealworm (Tenebrio molitor) genome: a resource for the emerging insects as food and feed industry.</title>
        <authorList>
            <person name="Eriksson T."/>
            <person name="Andere A."/>
            <person name="Kelstrup H."/>
            <person name="Emery V."/>
            <person name="Picard C."/>
        </authorList>
    </citation>
    <scope>NUCLEOTIDE SEQUENCE</scope>
    <source>
        <strain evidence="3">Stoneville</strain>
        <tissue evidence="3">Whole head</tissue>
    </source>
</reference>
<dbReference type="Pfam" id="PF14661">
    <property type="entry name" value="HAUS6_N"/>
    <property type="match status" value="1"/>
</dbReference>
<dbReference type="PANTHER" id="PTHR16151:SF2">
    <property type="entry name" value="HAUS AUGMIN-LIKE COMPLEX SUBUNIT 6"/>
    <property type="match status" value="1"/>
</dbReference>
<keyword evidence="1" id="KW-0175">Coiled coil</keyword>
<dbReference type="GO" id="GO:1990498">
    <property type="term" value="C:mitotic spindle microtubule"/>
    <property type="evidence" value="ECO:0007669"/>
    <property type="project" value="TreeGrafter"/>
</dbReference>
<dbReference type="InterPro" id="IPR028163">
    <property type="entry name" value="HAUS_6_N"/>
</dbReference>
<dbReference type="AlphaFoldDB" id="A0A8J6H4Z0"/>
<evidence type="ECO:0000259" key="2">
    <source>
        <dbReference type="Pfam" id="PF14661"/>
    </source>
</evidence>
<keyword evidence="4" id="KW-1185">Reference proteome</keyword>
<proteinExistence type="predicted"/>
<evidence type="ECO:0000313" key="3">
    <source>
        <dbReference type="EMBL" id="KAH0808200.1"/>
    </source>
</evidence>
<dbReference type="GO" id="GO:0008017">
    <property type="term" value="F:microtubule binding"/>
    <property type="evidence" value="ECO:0007669"/>
    <property type="project" value="TreeGrafter"/>
</dbReference>
<reference evidence="3" key="2">
    <citation type="submission" date="2021-08" db="EMBL/GenBank/DDBJ databases">
        <authorList>
            <person name="Eriksson T."/>
        </authorList>
    </citation>
    <scope>NUCLEOTIDE SEQUENCE</scope>
    <source>
        <strain evidence="3">Stoneville</strain>
        <tissue evidence="3">Whole head</tissue>
    </source>
</reference>
<dbReference type="Proteomes" id="UP000719412">
    <property type="component" value="Unassembled WGS sequence"/>
</dbReference>
<feature type="coiled-coil region" evidence="1">
    <location>
        <begin position="219"/>
        <end position="246"/>
    </location>
</feature>
<sequence length="306" mass="35009">MSEVVTSTDILSVFRSQVSRLNITTKEQKRFEANLHDELHNNIFLLTQEYPPTKEFQAVFKKDMFVKSNSAAFQQVTHYLFTILDPDLTKKKIPLWPLYDSKSERDFRKQVAEMTDAIRAKYEQVAIPPIMPSQLVCPCGYNFAKYVLKLSMLVMCEHLKKNVATKESQLLSPIRQHPNPVVTNAIVRNLKLKTGAVEARVKQRWQNFQEEFVAATAGAGSLVEDLARLEGELRGLNLELKELKMGANQTRRVDGEGLDGLREEMAHLEGIRNLCKMCRESLTYLNNDRLELKFNKNESIAKSFAA</sequence>